<dbReference type="Gene3D" id="3.40.50.300">
    <property type="entry name" value="P-loop containing nucleotide triphosphate hydrolases"/>
    <property type="match status" value="1"/>
</dbReference>
<dbReference type="GO" id="GO:0051782">
    <property type="term" value="P:negative regulation of cell division"/>
    <property type="evidence" value="ECO:0007669"/>
    <property type="project" value="TreeGrafter"/>
</dbReference>
<reference evidence="5" key="1">
    <citation type="submission" date="2006-12" db="EMBL/GenBank/DDBJ databases">
        <title>Complete sequence of chromosome 1 of Verminephrobacter eiseniae EF01-2.</title>
        <authorList>
            <person name="Copeland A."/>
            <person name="Lucas S."/>
            <person name="Lapidus A."/>
            <person name="Barry K."/>
            <person name="Detter J.C."/>
            <person name="Glavina del Rio T."/>
            <person name="Dalin E."/>
            <person name="Tice H."/>
            <person name="Pitluck S."/>
            <person name="Chertkov O."/>
            <person name="Brettin T."/>
            <person name="Bruce D."/>
            <person name="Han C."/>
            <person name="Tapia R."/>
            <person name="Gilna P."/>
            <person name="Schmutz J."/>
            <person name="Larimer F."/>
            <person name="Land M."/>
            <person name="Hauser L."/>
            <person name="Kyrpides N."/>
            <person name="Kim E."/>
            <person name="Stahl D."/>
            <person name="Richardson P."/>
        </authorList>
    </citation>
    <scope>NUCLEOTIDE SEQUENCE [LARGE SCALE GENOMIC DNA]</scope>
    <source>
        <strain evidence="5">EF01-2</strain>
    </source>
</reference>
<evidence type="ECO:0000256" key="1">
    <source>
        <dbReference type="ARBA" id="ARBA00022741"/>
    </source>
</evidence>
<dbReference type="PANTHER" id="PTHR43384">
    <property type="entry name" value="SEPTUM SITE-DETERMINING PROTEIN MIND HOMOLOG, CHLOROPLASTIC-RELATED"/>
    <property type="match status" value="1"/>
</dbReference>
<evidence type="ECO:0000313" key="4">
    <source>
        <dbReference type="EMBL" id="ABM57372.1"/>
    </source>
</evidence>
<dbReference type="GeneID" id="76460227"/>
<dbReference type="InterPro" id="IPR002586">
    <property type="entry name" value="CobQ/CobB/MinD/ParA_Nub-bd_dom"/>
</dbReference>
<dbReference type="InterPro" id="IPR027417">
    <property type="entry name" value="P-loop_NTPase"/>
</dbReference>
<sequence>MSSMQRLQGLLDWESVERNLVGVLRQNPQSRHLGVLLAGEALILVRNWYGQLVLLLPCSRDELERSPCALLMDELKKTVGSLALSPWTLCRDELSDAASYWTDRSLLQLFNEKDAAGKVLTLLLLERQDKDRDWLTRPEHIETGATKRCIFFSVKGGVGRSSALTMLAIACAQRGKRVLVVDSDFESPGLSSSLLPSGDGQTAYGVIDWLTAQALGADRTSLERMALEHVVAPCPLNARLALPGQILVAPAYGKQTQAYVAKLARIYRQSQGGKAYAQRLNDFLLTTEMQHEADITLFDCRAGIDDTAAAAITQLQADISFLFAIDTHQTWDSYRLLFKHLRRNPVLFETSKADDAPWELRRSLRLVSALTPQEHGPYVGYSEILQQNAYDCFCEIYDEDSGENRDAFAPAPGDTDAPHAALRIQWVEAMRAFNPLIEPVQLTDPLNQAAFADFLDCAKALLEVR</sequence>
<evidence type="ECO:0000259" key="3">
    <source>
        <dbReference type="Pfam" id="PF01656"/>
    </source>
</evidence>
<evidence type="ECO:0000313" key="5">
    <source>
        <dbReference type="Proteomes" id="UP000000374"/>
    </source>
</evidence>
<dbReference type="PANTHER" id="PTHR43384:SF6">
    <property type="entry name" value="SEPTUM SITE-DETERMINING PROTEIN MIND HOMOLOG, CHLOROPLASTIC"/>
    <property type="match status" value="1"/>
</dbReference>
<dbReference type="AlphaFoldDB" id="A1WIB5"/>
<dbReference type="RefSeq" id="WP_011809379.1">
    <property type="nucleotide sequence ID" value="NC_008786.1"/>
</dbReference>
<protein>
    <recommendedName>
        <fullName evidence="3">CobQ/CobB/MinD/ParA nucleotide binding domain-containing protein</fullName>
    </recommendedName>
</protein>
<dbReference type="GO" id="GO:0005524">
    <property type="term" value="F:ATP binding"/>
    <property type="evidence" value="ECO:0007669"/>
    <property type="project" value="UniProtKB-KW"/>
</dbReference>
<dbReference type="GO" id="GO:0009898">
    <property type="term" value="C:cytoplasmic side of plasma membrane"/>
    <property type="evidence" value="ECO:0007669"/>
    <property type="project" value="TreeGrafter"/>
</dbReference>
<dbReference type="HOGENOM" id="CLU_049431_0_0_4"/>
<dbReference type="eggNOG" id="COG0455">
    <property type="taxonomic scope" value="Bacteria"/>
</dbReference>
<dbReference type="InterPro" id="IPR050625">
    <property type="entry name" value="ParA/MinD_ATPase"/>
</dbReference>
<evidence type="ECO:0000256" key="2">
    <source>
        <dbReference type="ARBA" id="ARBA00022840"/>
    </source>
</evidence>
<name>A1WIB5_VEREI</name>
<dbReference type="OrthoDB" id="580767at2"/>
<dbReference type="STRING" id="391735.Veis_1614"/>
<gene>
    <name evidence="4" type="ordered locus">Veis_1614</name>
</gene>
<dbReference type="Proteomes" id="UP000000374">
    <property type="component" value="Chromosome"/>
</dbReference>
<keyword evidence="5" id="KW-1185">Reference proteome</keyword>
<keyword evidence="1" id="KW-0547">Nucleotide-binding</keyword>
<dbReference type="GO" id="GO:0016887">
    <property type="term" value="F:ATP hydrolysis activity"/>
    <property type="evidence" value="ECO:0007669"/>
    <property type="project" value="TreeGrafter"/>
</dbReference>
<dbReference type="Pfam" id="PF01656">
    <property type="entry name" value="CbiA"/>
    <property type="match status" value="1"/>
</dbReference>
<dbReference type="GO" id="GO:0005829">
    <property type="term" value="C:cytosol"/>
    <property type="evidence" value="ECO:0007669"/>
    <property type="project" value="TreeGrafter"/>
</dbReference>
<dbReference type="NCBIfam" id="NF047398">
    <property type="entry name" value="AAA_KGGVGR"/>
    <property type="match status" value="1"/>
</dbReference>
<proteinExistence type="predicted"/>
<keyword evidence="2" id="KW-0067">ATP-binding</keyword>
<dbReference type="EMBL" id="CP000542">
    <property type="protein sequence ID" value="ABM57372.1"/>
    <property type="molecule type" value="Genomic_DNA"/>
</dbReference>
<organism evidence="4 5">
    <name type="scientific">Verminephrobacter eiseniae (strain EF01-2)</name>
    <dbReference type="NCBI Taxonomy" id="391735"/>
    <lineage>
        <taxon>Bacteria</taxon>
        <taxon>Pseudomonadati</taxon>
        <taxon>Pseudomonadota</taxon>
        <taxon>Betaproteobacteria</taxon>
        <taxon>Burkholderiales</taxon>
        <taxon>Comamonadaceae</taxon>
        <taxon>Verminephrobacter</taxon>
    </lineage>
</organism>
<feature type="domain" description="CobQ/CobB/MinD/ParA nucleotide binding" evidence="3">
    <location>
        <begin position="151"/>
        <end position="191"/>
    </location>
</feature>
<dbReference type="SUPFAM" id="SSF52540">
    <property type="entry name" value="P-loop containing nucleoside triphosphate hydrolases"/>
    <property type="match status" value="1"/>
</dbReference>
<dbReference type="KEGG" id="vei:Veis_1614"/>
<accession>A1WIB5</accession>